<dbReference type="Gene3D" id="3.60.130.10">
    <property type="entry name" value="Clavaminate synthase-like"/>
    <property type="match status" value="1"/>
</dbReference>
<organism evidence="9 10">
    <name type="scientific">Letharia columbiana</name>
    <dbReference type="NCBI Taxonomy" id="112416"/>
    <lineage>
        <taxon>Eukaryota</taxon>
        <taxon>Fungi</taxon>
        <taxon>Dikarya</taxon>
        <taxon>Ascomycota</taxon>
        <taxon>Pezizomycotina</taxon>
        <taxon>Lecanoromycetes</taxon>
        <taxon>OSLEUM clade</taxon>
        <taxon>Lecanoromycetidae</taxon>
        <taxon>Lecanorales</taxon>
        <taxon>Lecanorineae</taxon>
        <taxon>Parmeliaceae</taxon>
        <taxon>Letharia</taxon>
    </lineage>
</organism>
<comment type="cofactor">
    <cofactor evidence="1">
        <name>Fe(2+)</name>
        <dbReference type="ChEBI" id="CHEBI:29033"/>
    </cofactor>
</comment>
<dbReference type="SUPFAM" id="SSF51197">
    <property type="entry name" value="Clavaminate synthase-like"/>
    <property type="match status" value="1"/>
</dbReference>
<feature type="compositionally biased region" description="Polar residues" evidence="7">
    <location>
        <begin position="31"/>
        <end position="44"/>
    </location>
</feature>
<dbReference type="OrthoDB" id="10257314at2759"/>
<protein>
    <recommendedName>
        <fullName evidence="8">TauD/TfdA-like domain-containing protein</fullName>
    </recommendedName>
</protein>
<dbReference type="GO" id="GO:0016706">
    <property type="term" value="F:2-oxoglutarate-dependent dioxygenase activity"/>
    <property type="evidence" value="ECO:0007669"/>
    <property type="project" value="TreeGrafter"/>
</dbReference>
<dbReference type="GeneID" id="59291362"/>
<sequence>MNVSFPNVRHTKSRIAHNGGGDTRLRDSYAPRTTSMSWHTDSSANPPPPGLIFLYMLECPDVGGDTVSVNTAEAYKILSRPCAERLQGLKAEHKVGTGVSSVLPVVRTHLVTGEKCLVVNPLCPSLSDQISFPVPHAENMVSLASDTTNIIGFKKEEKRHSAQVLLRASRLFPTMSGPGSSGPSEDTVVIFDNRATAHSAIFDFIDTNAAISHGCLRQRRSFMRLHYPNQREYEEGSCPLWR</sequence>
<evidence type="ECO:0000256" key="5">
    <source>
        <dbReference type="ARBA" id="ARBA00023002"/>
    </source>
</evidence>
<feature type="region of interest" description="Disordered" evidence="7">
    <location>
        <begin position="1"/>
        <end position="44"/>
    </location>
</feature>
<dbReference type="AlphaFoldDB" id="A0A8H6FP52"/>
<gene>
    <name evidence="9" type="ORF">HO173_009712</name>
</gene>
<keyword evidence="3" id="KW-0479">Metal-binding</keyword>
<proteinExistence type="inferred from homology"/>
<dbReference type="GO" id="GO:0005737">
    <property type="term" value="C:cytoplasm"/>
    <property type="evidence" value="ECO:0007669"/>
    <property type="project" value="TreeGrafter"/>
</dbReference>
<keyword evidence="5" id="KW-0560">Oxidoreductase</keyword>
<evidence type="ECO:0000256" key="6">
    <source>
        <dbReference type="ARBA" id="ARBA00023004"/>
    </source>
</evidence>
<comment type="caution">
    <text evidence="9">The sequence shown here is derived from an EMBL/GenBank/DDBJ whole genome shotgun (WGS) entry which is preliminary data.</text>
</comment>
<dbReference type="EMBL" id="JACCJC010000051">
    <property type="protein sequence ID" value="KAF6232118.1"/>
    <property type="molecule type" value="Genomic_DNA"/>
</dbReference>
<keyword evidence="6" id="KW-0408">Iron</keyword>
<accession>A0A8H6FP52</accession>
<name>A0A8H6FP52_9LECA</name>
<keyword evidence="10" id="KW-1185">Reference proteome</keyword>
<evidence type="ECO:0000256" key="1">
    <source>
        <dbReference type="ARBA" id="ARBA00001954"/>
    </source>
</evidence>
<feature type="domain" description="TauD/TfdA-like" evidence="8">
    <location>
        <begin position="32"/>
        <end position="126"/>
    </location>
</feature>
<evidence type="ECO:0000313" key="10">
    <source>
        <dbReference type="Proteomes" id="UP000578531"/>
    </source>
</evidence>
<dbReference type="InterPro" id="IPR051323">
    <property type="entry name" value="AtsK-like"/>
</dbReference>
<dbReference type="PANTHER" id="PTHR30468:SF1">
    <property type="entry name" value="ALPHA-KETOGLUTARATE-DEPENDENT SULFONATE DIOXYGENASE"/>
    <property type="match status" value="1"/>
</dbReference>
<comment type="similarity">
    <text evidence="2">Belongs to the TfdA dioxygenase family.</text>
</comment>
<dbReference type="InterPro" id="IPR042098">
    <property type="entry name" value="TauD-like_sf"/>
</dbReference>
<keyword evidence="4" id="KW-0223">Dioxygenase</keyword>
<dbReference type="Pfam" id="PF02668">
    <property type="entry name" value="TauD"/>
    <property type="match status" value="1"/>
</dbReference>
<evidence type="ECO:0000256" key="3">
    <source>
        <dbReference type="ARBA" id="ARBA00022723"/>
    </source>
</evidence>
<dbReference type="GO" id="GO:0046872">
    <property type="term" value="F:metal ion binding"/>
    <property type="evidence" value="ECO:0007669"/>
    <property type="project" value="UniProtKB-KW"/>
</dbReference>
<dbReference type="RefSeq" id="XP_037161548.1">
    <property type="nucleotide sequence ID" value="XM_037311601.1"/>
</dbReference>
<evidence type="ECO:0000256" key="2">
    <source>
        <dbReference type="ARBA" id="ARBA00005896"/>
    </source>
</evidence>
<evidence type="ECO:0000256" key="4">
    <source>
        <dbReference type="ARBA" id="ARBA00022964"/>
    </source>
</evidence>
<dbReference type="InterPro" id="IPR003819">
    <property type="entry name" value="TauD/TfdA-like"/>
</dbReference>
<evidence type="ECO:0000256" key="7">
    <source>
        <dbReference type="SAM" id="MobiDB-lite"/>
    </source>
</evidence>
<evidence type="ECO:0000313" key="9">
    <source>
        <dbReference type="EMBL" id="KAF6232118.1"/>
    </source>
</evidence>
<dbReference type="PANTHER" id="PTHR30468">
    <property type="entry name" value="ALPHA-KETOGLUTARATE-DEPENDENT SULFONATE DIOXYGENASE"/>
    <property type="match status" value="1"/>
</dbReference>
<dbReference type="Proteomes" id="UP000578531">
    <property type="component" value="Unassembled WGS sequence"/>
</dbReference>
<reference evidence="9 10" key="1">
    <citation type="journal article" date="2020" name="Genomics">
        <title>Complete, high-quality genomes from long-read metagenomic sequencing of two wolf lichen thalli reveals enigmatic genome architecture.</title>
        <authorList>
            <person name="McKenzie S.K."/>
            <person name="Walston R.F."/>
            <person name="Allen J.L."/>
        </authorList>
    </citation>
    <scope>NUCLEOTIDE SEQUENCE [LARGE SCALE GENOMIC DNA]</scope>
    <source>
        <strain evidence="9">WasteWater2</strain>
    </source>
</reference>
<evidence type="ECO:0000259" key="8">
    <source>
        <dbReference type="Pfam" id="PF02668"/>
    </source>
</evidence>